<comment type="caution">
    <text evidence="1">The sequence shown here is derived from an EMBL/GenBank/DDBJ whole genome shotgun (WGS) entry which is preliminary data.</text>
</comment>
<accession>A0A433VP89</accession>
<dbReference type="InterPro" id="IPR036983">
    <property type="entry name" value="AIM24_sf"/>
</dbReference>
<protein>
    <submittedName>
        <fullName evidence="1">Uncharacterized protein</fullName>
    </submittedName>
</protein>
<dbReference type="EMBL" id="RSCL01000004">
    <property type="protein sequence ID" value="RUT07909.1"/>
    <property type="molecule type" value="Genomic_DNA"/>
</dbReference>
<evidence type="ECO:0000313" key="1">
    <source>
        <dbReference type="EMBL" id="RUT07909.1"/>
    </source>
</evidence>
<reference evidence="1" key="1">
    <citation type="submission" date="2018-12" db="EMBL/GenBank/DDBJ databases">
        <authorList>
            <person name="Will S."/>
            <person name="Neumann-Schaal M."/>
            <person name="Henke P."/>
        </authorList>
    </citation>
    <scope>NUCLEOTIDE SEQUENCE</scope>
    <source>
        <strain evidence="1">PCC 7102</strain>
    </source>
</reference>
<keyword evidence="2" id="KW-1185">Reference proteome</keyword>
<reference evidence="1" key="2">
    <citation type="journal article" date="2019" name="Genome Biol. Evol.">
        <title>Day and night: Metabolic profiles and evolutionary relationships of six axenic non-marine cyanobacteria.</title>
        <authorList>
            <person name="Will S.E."/>
            <person name="Henke P."/>
            <person name="Boedeker C."/>
            <person name="Huang S."/>
            <person name="Brinkmann H."/>
            <person name="Rohde M."/>
            <person name="Jarek M."/>
            <person name="Friedl T."/>
            <person name="Seufert S."/>
            <person name="Schumacher M."/>
            <person name="Overmann J."/>
            <person name="Neumann-Schaal M."/>
            <person name="Petersen J."/>
        </authorList>
    </citation>
    <scope>NUCLEOTIDE SEQUENCE [LARGE SCALE GENOMIC DNA]</scope>
    <source>
        <strain evidence="1">PCC 7102</strain>
    </source>
</reference>
<dbReference type="OrthoDB" id="9779518at2"/>
<proteinExistence type="predicted"/>
<evidence type="ECO:0000313" key="2">
    <source>
        <dbReference type="Proteomes" id="UP000271624"/>
    </source>
</evidence>
<name>A0A433VP89_9CYAN</name>
<sequence length="246" mass="27602">MLHSVKILEPTDLWYLQNNINKETNKHYHPTKNIPFVQQLEIKLENSGVVVQKGAMHSCFGLLSYGVYKTDNRLKDVWVSLMTEIDYNAPVYRGTGVIKLEPKQKGSFLDYTAIDITDDEQWEFDDGIFQFCSDNVVLGAKKLNWRQMAGSADGRWRIAIKALPGQNAKVVTGTLAPAKVIELRKDEVLIADYDMVKGFTNGIKEEYSKLGYFGKGGGEGYVWTYTVSNRSGGRLLVSETDGMGIS</sequence>
<dbReference type="RefSeq" id="WP_127080752.1">
    <property type="nucleotide sequence ID" value="NZ_RSCL01000004.1"/>
</dbReference>
<dbReference type="SUPFAM" id="SSF51219">
    <property type="entry name" value="TRAP-like"/>
    <property type="match status" value="1"/>
</dbReference>
<dbReference type="Proteomes" id="UP000271624">
    <property type="component" value="Unassembled WGS sequence"/>
</dbReference>
<dbReference type="InterPro" id="IPR016031">
    <property type="entry name" value="Trp_RNA-bd_attenuator-like_dom"/>
</dbReference>
<gene>
    <name evidence="1" type="ORF">DSM106972_021690</name>
</gene>
<organism evidence="1 2">
    <name type="scientific">Dulcicalothrix desertica PCC 7102</name>
    <dbReference type="NCBI Taxonomy" id="232991"/>
    <lineage>
        <taxon>Bacteria</taxon>
        <taxon>Bacillati</taxon>
        <taxon>Cyanobacteriota</taxon>
        <taxon>Cyanophyceae</taxon>
        <taxon>Nostocales</taxon>
        <taxon>Calotrichaceae</taxon>
        <taxon>Dulcicalothrix</taxon>
    </lineage>
</organism>
<dbReference type="Gene3D" id="3.60.160.10">
    <property type="entry name" value="Mitochondrial biogenesis AIM24"/>
    <property type="match status" value="1"/>
</dbReference>
<dbReference type="AlphaFoldDB" id="A0A433VP89"/>